<keyword evidence="2" id="KW-1185">Reference proteome</keyword>
<dbReference type="Proteomes" id="UP001341840">
    <property type="component" value="Unassembled WGS sequence"/>
</dbReference>
<reference evidence="1 2" key="1">
    <citation type="journal article" date="2023" name="Plants (Basel)">
        <title>Bridging the Gap: Combining Genomics and Transcriptomics Approaches to Understand Stylosanthes scabra, an Orphan Legume from the Brazilian Caatinga.</title>
        <authorList>
            <person name="Ferreira-Neto J.R.C."/>
            <person name="da Silva M.D."/>
            <person name="Binneck E."/>
            <person name="de Melo N.F."/>
            <person name="da Silva R.H."/>
            <person name="de Melo A.L.T.M."/>
            <person name="Pandolfi V."/>
            <person name="Bustamante F.O."/>
            <person name="Brasileiro-Vidal A.C."/>
            <person name="Benko-Iseppon A.M."/>
        </authorList>
    </citation>
    <scope>NUCLEOTIDE SEQUENCE [LARGE SCALE GENOMIC DNA]</scope>
    <source>
        <tissue evidence="1">Leaves</tissue>
    </source>
</reference>
<evidence type="ECO:0000313" key="2">
    <source>
        <dbReference type="Proteomes" id="UP001341840"/>
    </source>
</evidence>
<organism evidence="1 2">
    <name type="scientific">Stylosanthes scabra</name>
    <dbReference type="NCBI Taxonomy" id="79078"/>
    <lineage>
        <taxon>Eukaryota</taxon>
        <taxon>Viridiplantae</taxon>
        <taxon>Streptophyta</taxon>
        <taxon>Embryophyta</taxon>
        <taxon>Tracheophyta</taxon>
        <taxon>Spermatophyta</taxon>
        <taxon>Magnoliopsida</taxon>
        <taxon>eudicotyledons</taxon>
        <taxon>Gunneridae</taxon>
        <taxon>Pentapetalae</taxon>
        <taxon>rosids</taxon>
        <taxon>fabids</taxon>
        <taxon>Fabales</taxon>
        <taxon>Fabaceae</taxon>
        <taxon>Papilionoideae</taxon>
        <taxon>50 kb inversion clade</taxon>
        <taxon>dalbergioids sensu lato</taxon>
        <taxon>Dalbergieae</taxon>
        <taxon>Pterocarpus clade</taxon>
        <taxon>Stylosanthes</taxon>
    </lineage>
</organism>
<name>A0ABU6Q9E6_9FABA</name>
<comment type="caution">
    <text evidence="1">The sequence shown here is derived from an EMBL/GenBank/DDBJ whole genome shotgun (WGS) entry which is preliminary data.</text>
</comment>
<gene>
    <name evidence="1" type="ORF">PIB30_019414</name>
</gene>
<evidence type="ECO:0000313" key="1">
    <source>
        <dbReference type="EMBL" id="MED6108011.1"/>
    </source>
</evidence>
<proteinExistence type="predicted"/>
<sequence>MIMNYTRVIAPHPVAVRDRRNFMLMLSRNAGVAVLPHPFYCRYQRRLGVQLLFVDSQGDSHRLMLHKGTFAGTITSGLGELMAFYRISNGGTIHAKYVGHNIFSVRIVDAQGQRVG</sequence>
<accession>A0ABU6Q9E6</accession>
<dbReference type="EMBL" id="JASCZI010000060">
    <property type="protein sequence ID" value="MED6108011.1"/>
    <property type="molecule type" value="Genomic_DNA"/>
</dbReference>
<protein>
    <submittedName>
        <fullName evidence="1">Uncharacterized protein</fullName>
    </submittedName>
</protein>